<evidence type="ECO:0000256" key="1">
    <source>
        <dbReference type="ARBA" id="ARBA00004123"/>
    </source>
</evidence>
<evidence type="ECO:0000256" key="3">
    <source>
        <dbReference type="ARBA" id="ARBA00022771"/>
    </source>
</evidence>
<evidence type="ECO:0000313" key="9">
    <source>
        <dbReference type="Proteomes" id="UP000075243"/>
    </source>
</evidence>
<dbReference type="Pfam" id="PF14372">
    <property type="entry name" value="hAT-like_RNase-H"/>
    <property type="match status" value="1"/>
</dbReference>
<name>A0A151R5W9_CAJCA</name>
<dbReference type="InterPro" id="IPR052035">
    <property type="entry name" value="ZnF_BED_domain_contain"/>
</dbReference>
<dbReference type="AlphaFoldDB" id="A0A151R5W9"/>
<proteinExistence type="predicted"/>
<dbReference type="SUPFAM" id="SSF140996">
    <property type="entry name" value="Hermes dimerisation domain"/>
    <property type="match status" value="1"/>
</dbReference>
<comment type="subcellular location">
    <subcellularLocation>
        <location evidence="1">Nucleus</location>
    </subcellularLocation>
</comment>
<feature type="domain" description="hAT-like transposase RNase-H fold" evidence="7">
    <location>
        <begin position="363"/>
        <end position="466"/>
    </location>
</feature>
<gene>
    <name evidence="8" type="ORF">KK1_040764</name>
</gene>
<evidence type="ECO:0000256" key="5">
    <source>
        <dbReference type="ARBA" id="ARBA00023125"/>
    </source>
</evidence>
<dbReference type="SUPFAM" id="SSF53098">
    <property type="entry name" value="Ribonuclease H-like"/>
    <property type="match status" value="1"/>
</dbReference>
<protein>
    <submittedName>
        <fullName evidence="8">AC transposase</fullName>
    </submittedName>
</protein>
<dbReference type="PANTHER" id="PTHR46481">
    <property type="entry name" value="ZINC FINGER BED DOMAIN-CONTAINING PROTEIN 4"/>
    <property type="match status" value="1"/>
</dbReference>
<keyword evidence="9" id="KW-1185">Reference proteome</keyword>
<sequence>MAECNHCGKRYRCDPKIHGTSSLLNHIGKCPKYPNAIINDPNQTSLTLKRDVSGLTVVSQRYNVEACRRALIVFIILDEQPFRVVEGEGFKHFCRQLQPQFIVPSRHTIARLCFQFYMDEKHKLKAFFKSNCARVALTTDCWTSIQNLNYLALTTHFIDNDWKYQKRIISFSIVPNHKGETIGKKVEEVLKEWGLRNVSTITVDNASANDVAVTYLKKRFKNMGGLVMDGQFFHMRCCAHILNLVVNDGLKDVHNSIANIRTAVRFVRSSPQRLAKFKECVEFSKIECKKLLCLDVPTRWNSTYMMLDAAEKFQVAFEKLDFEDSSYLEVFGIAGPPTTIDWENVRAFLKFLKIFYEATKVFSTSSHVSLHVAFHQLSSIYFELKQSNMNLNTILAMMGFNMKQKYDKYWGNINNINQLLYFGVIFDPRYKFEFVDWSFKEMYLDDANFDENLSTSLKENLFHMYNWYKTGYEKQNESAQSSHDSTFCVSHSETSVFVENSSYLARKDAFKKHLREKKFY</sequence>
<dbReference type="InterPro" id="IPR012337">
    <property type="entry name" value="RNaseH-like_sf"/>
</dbReference>
<dbReference type="GO" id="GO:0005634">
    <property type="term" value="C:nucleus"/>
    <property type="evidence" value="ECO:0007669"/>
    <property type="project" value="UniProtKB-SubCell"/>
</dbReference>
<organism evidence="8 9">
    <name type="scientific">Cajanus cajan</name>
    <name type="common">Pigeon pea</name>
    <name type="synonym">Cajanus indicus</name>
    <dbReference type="NCBI Taxonomy" id="3821"/>
    <lineage>
        <taxon>Eukaryota</taxon>
        <taxon>Viridiplantae</taxon>
        <taxon>Streptophyta</taxon>
        <taxon>Embryophyta</taxon>
        <taxon>Tracheophyta</taxon>
        <taxon>Spermatophyta</taxon>
        <taxon>Magnoliopsida</taxon>
        <taxon>eudicotyledons</taxon>
        <taxon>Gunneridae</taxon>
        <taxon>Pentapetalae</taxon>
        <taxon>rosids</taxon>
        <taxon>fabids</taxon>
        <taxon>Fabales</taxon>
        <taxon>Fabaceae</taxon>
        <taxon>Papilionoideae</taxon>
        <taxon>50 kb inversion clade</taxon>
        <taxon>NPAAA clade</taxon>
        <taxon>indigoferoid/millettioid clade</taxon>
        <taxon>Phaseoleae</taxon>
        <taxon>Cajanus</taxon>
    </lineage>
</organism>
<dbReference type="Proteomes" id="UP000075243">
    <property type="component" value="Unassembled WGS sequence"/>
</dbReference>
<evidence type="ECO:0000313" key="8">
    <source>
        <dbReference type="EMBL" id="KYP38024.1"/>
    </source>
</evidence>
<dbReference type="GO" id="GO:0003677">
    <property type="term" value="F:DNA binding"/>
    <property type="evidence" value="ECO:0007669"/>
    <property type="project" value="UniProtKB-KW"/>
</dbReference>
<evidence type="ECO:0000256" key="6">
    <source>
        <dbReference type="ARBA" id="ARBA00023242"/>
    </source>
</evidence>
<dbReference type="Gramene" id="C.cajan_37212.t">
    <property type="protein sequence ID" value="C.cajan_37212.t.cds1"/>
    <property type="gene ID" value="C.cajan_37212"/>
</dbReference>
<keyword evidence="6" id="KW-0539">Nucleus</keyword>
<keyword evidence="5" id="KW-0238">DNA-binding</keyword>
<dbReference type="PANTHER" id="PTHR46481:SF10">
    <property type="entry name" value="ZINC FINGER BED DOMAIN-CONTAINING PROTEIN 39"/>
    <property type="match status" value="1"/>
</dbReference>
<evidence type="ECO:0000259" key="7">
    <source>
        <dbReference type="Pfam" id="PF14372"/>
    </source>
</evidence>
<accession>A0A151R5W9</accession>
<keyword evidence="4" id="KW-0862">Zinc</keyword>
<dbReference type="EMBL" id="KQ484045">
    <property type="protein sequence ID" value="KYP38024.1"/>
    <property type="molecule type" value="Genomic_DNA"/>
</dbReference>
<keyword evidence="3" id="KW-0863">Zinc-finger</keyword>
<evidence type="ECO:0000256" key="4">
    <source>
        <dbReference type="ARBA" id="ARBA00022833"/>
    </source>
</evidence>
<dbReference type="STRING" id="3821.A0A151R5W9"/>
<dbReference type="InterPro" id="IPR025525">
    <property type="entry name" value="hAT-like_transposase_RNase-H"/>
</dbReference>
<dbReference type="GO" id="GO:0008270">
    <property type="term" value="F:zinc ion binding"/>
    <property type="evidence" value="ECO:0007669"/>
    <property type="project" value="UniProtKB-KW"/>
</dbReference>
<reference evidence="8" key="1">
    <citation type="journal article" date="2012" name="Nat. Biotechnol.">
        <title>Draft genome sequence of pigeonpea (Cajanus cajan), an orphan legume crop of resource-poor farmers.</title>
        <authorList>
            <person name="Varshney R.K."/>
            <person name="Chen W."/>
            <person name="Li Y."/>
            <person name="Bharti A.K."/>
            <person name="Saxena R.K."/>
            <person name="Schlueter J.A."/>
            <person name="Donoghue M.T."/>
            <person name="Azam S."/>
            <person name="Fan G."/>
            <person name="Whaley A.M."/>
            <person name="Farmer A.D."/>
            <person name="Sheridan J."/>
            <person name="Iwata A."/>
            <person name="Tuteja R."/>
            <person name="Penmetsa R.V."/>
            <person name="Wu W."/>
            <person name="Upadhyaya H.D."/>
            <person name="Yang S.P."/>
            <person name="Shah T."/>
            <person name="Saxena K.B."/>
            <person name="Michael T."/>
            <person name="McCombie W.R."/>
            <person name="Yang B."/>
            <person name="Zhang G."/>
            <person name="Yang H."/>
            <person name="Wang J."/>
            <person name="Spillane C."/>
            <person name="Cook D.R."/>
            <person name="May G.D."/>
            <person name="Xu X."/>
            <person name="Jackson S.A."/>
        </authorList>
    </citation>
    <scope>NUCLEOTIDE SEQUENCE [LARGE SCALE GENOMIC DNA]</scope>
</reference>
<keyword evidence="2" id="KW-0479">Metal-binding</keyword>
<evidence type="ECO:0000256" key="2">
    <source>
        <dbReference type="ARBA" id="ARBA00022723"/>
    </source>
</evidence>